<comment type="caution">
    <text evidence="1">The sequence shown here is derived from an EMBL/GenBank/DDBJ whole genome shotgun (WGS) entry which is preliminary data.</text>
</comment>
<evidence type="ECO:0000313" key="1">
    <source>
        <dbReference type="EMBL" id="POW00001.1"/>
    </source>
</evidence>
<protein>
    <submittedName>
        <fullName evidence="1">Uncharacterized protein</fullName>
    </submittedName>
</protein>
<dbReference type="AlphaFoldDB" id="A0A2S4URZ1"/>
<accession>A0A2S4URZ1</accession>
<dbReference type="VEuPathDB" id="FungiDB:PSHT_14964"/>
<reference evidence="1" key="1">
    <citation type="submission" date="2017-12" db="EMBL/GenBank/DDBJ databases">
        <title>Gene loss provides genomic basis for host adaptation in cereal stripe rust fungi.</title>
        <authorList>
            <person name="Xia C."/>
        </authorList>
    </citation>
    <scope>NUCLEOTIDE SEQUENCE [LARGE SCALE GENOMIC DNA]</scope>
    <source>
        <strain evidence="1">93-210</strain>
    </source>
</reference>
<dbReference type="VEuPathDB" id="FungiDB:PSHT_14963"/>
<evidence type="ECO:0000313" key="2">
    <source>
        <dbReference type="Proteomes" id="UP000239156"/>
    </source>
</evidence>
<sequence>MNSRSEKPNNSSGSVCEHCKTPGHRISNCWKKFPEKAPKSHQAHMAISDNANQLASQEIEGDYSWFRTADGVRHHVDEMRFENAVLQEWLPHQGDWDQFFMAMDLLQSTSVHFTNKDLCSTFAGFTLKDALILLELDFKPPPTSPCSAFTWDTPKKKLTKHLVTKMDEMRRAQGHPFIAD</sequence>
<keyword evidence="2" id="KW-1185">Reference proteome</keyword>
<gene>
    <name evidence="1" type="ORF">PSTT_13414</name>
</gene>
<dbReference type="VEuPathDB" id="FungiDB:PSTT_13414"/>
<dbReference type="Proteomes" id="UP000239156">
    <property type="component" value="Unassembled WGS sequence"/>
</dbReference>
<dbReference type="EMBL" id="PKSL01000188">
    <property type="protein sequence ID" value="POW00001.1"/>
    <property type="molecule type" value="Genomic_DNA"/>
</dbReference>
<organism evidence="1 2">
    <name type="scientific">Puccinia striiformis</name>
    <dbReference type="NCBI Taxonomy" id="27350"/>
    <lineage>
        <taxon>Eukaryota</taxon>
        <taxon>Fungi</taxon>
        <taxon>Dikarya</taxon>
        <taxon>Basidiomycota</taxon>
        <taxon>Pucciniomycotina</taxon>
        <taxon>Pucciniomycetes</taxon>
        <taxon>Pucciniales</taxon>
        <taxon>Pucciniaceae</taxon>
        <taxon>Puccinia</taxon>
    </lineage>
</organism>
<name>A0A2S4URZ1_9BASI</name>
<proteinExistence type="predicted"/>